<dbReference type="EMBL" id="CAICTM010002851">
    <property type="protein sequence ID" value="CAB9530374.1"/>
    <property type="molecule type" value="Genomic_DNA"/>
</dbReference>
<sequence>MAESPSNSSSNPTRNVPEKVAPVYHRTKQEQKRKSAVPDDQVEIISLPRKQKRVTRSLTNIQSFIKQEDLLEGNVSCPRCNAIICVAEKGCNVATCRNHHPQFLFFCVHCKAICKEEYSTCSCPKNNMRTTRAQAQRERNRKAEENPIEILDDDDDDSGRTEAKEDEDDDNRNNNIAASSGSQSTGTRRSTRHSNSTAKAGAKDEEDGCIFASTARKRTGTPIRRSTQNTTPSKANGDIEEDDTTSAQAPRERNRLACENSIEILHDDSNVHDGNCTRNIASEANQEANSQCGKEGFQESDKLVEENFAGISNEVRPERIVEARAERSRDSVQPRFPGTLIGSENFILVSTMNLFTPWKDEDGKACQDVQILVYHCLSNKKTVLQYVSNSGQQGSGTTDGRGRFNLKLCRLEMNRPGNKFNGANGRLFGMDSKLIEVHTGRRVYPADDKKQSETVIDVRDYKLVSVKENLFTPWKERWDSFSRDLPVLVYERISDNRIVLRYLTGANANDDEYEGLLETEKYTLKMDWPGAEFDGANGVLFDANGKVIDVHIGKRFYHD</sequence>
<feature type="region of interest" description="Disordered" evidence="1">
    <location>
        <begin position="1"/>
        <end position="39"/>
    </location>
</feature>
<feature type="compositionally biased region" description="Low complexity" evidence="1">
    <location>
        <begin position="173"/>
        <end position="197"/>
    </location>
</feature>
<comment type="caution">
    <text evidence="2">The sequence shown here is derived from an EMBL/GenBank/DDBJ whole genome shotgun (WGS) entry which is preliminary data.</text>
</comment>
<dbReference type="AlphaFoldDB" id="A0A9N8F2L9"/>
<organism evidence="2 3">
    <name type="scientific">Seminavis robusta</name>
    <dbReference type="NCBI Taxonomy" id="568900"/>
    <lineage>
        <taxon>Eukaryota</taxon>
        <taxon>Sar</taxon>
        <taxon>Stramenopiles</taxon>
        <taxon>Ochrophyta</taxon>
        <taxon>Bacillariophyta</taxon>
        <taxon>Bacillariophyceae</taxon>
        <taxon>Bacillariophycidae</taxon>
        <taxon>Naviculales</taxon>
        <taxon>Naviculaceae</taxon>
        <taxon>Seminavis</taxon>
    </lineage>
</organism>
<feature type="compositionally biased region" description="Acidic residues" evidence="1">
    <location>
        <begin position="146"/>
        <end position="157"/>
    </location>
</feature>
<feature type="compositionally biased region" description="Basic and acidic residues" evidence="1">
    <location>
        <begin position="135"/>
        <end position="145"/>
    </location>
</feature>
<feature type="region of interest" description="Disordered" evidence="1">
    <location>
        <begin position="134"/>
        <end position="254"/>
    </location>
</feature>
<name>A0A9N8F2L9_9STRA</name>
<evidence type="ECO:0000256" key="1">
    <source>
        <dbReference type="SAM" id="MobiDB-lite"/>
    </source>
</evidence>
<accession>A0A9N8F2L9</accession>
<feature type="compositionally biased region" description="Basic and acidic residues" evidence="1">
    <location>
        <begin position="27"/>
        <end position="37"/>
    </location>
</feature>
<evidence type="ECO:0000313" key="2">
    <source>
        <dbReference type="EMBL" id="CAB9530374.1"/>
    </source>
</evidence>
<proteinExistence type="predicted"/>
<feature type="compositionally biased region" description="Polar residues" evidence="1">
    <location>
        <begin position="224"/>
        <end position="234"/>
    </location>
</feature>
<feature type="compositionally biased region" description="Low complexity" evidence="1">
    <location>
        <begin position="1"/>
        <end position="12"/>
    </location>
</feature>
<keyword evidence="3" id="KW-1185">Reference proteome</keyword>
<evidence type="ECO:0000313" key="3">
    <source>
        <dbReference type="Proteomes" id="UP001153069"/>
    </source>
</evidence>
<gene>
    <name evidence="2" type="ORF">SEMRO_2853_G338660.1</name>
</gene>
<protein>
    <submittedName>
        <fullName evidence="2">Uncharacterized protein</fullName>
    </submittedName>
</protein>
<reference evidence="2" key="1">
    <citation type="submission" date="2020-06" db="EMBL/GenBank/DDBJ databases">
        <authorList>
            <consortium name="Plant Systems Biology data submission"/>
        </authorList>
    </citation>
    <scope>NUCLEOTIDE SEQUENCE</scope>
    <source>
        <strain evidence="2">D6</strain>
    </source>
</reference>
<dbReference type="Proteomes" id="UP001153069">
    <property type="component" value="Unassembled WGS sequence"/>
</dbReference>
<dbReference type="OrthoDB" id="56790at2759"/>